<reference evidence="2 3" key="1">
    <citation type="submission" date="2019-05" db="EMBL/GenBank/DDBJ databases">
        <title>Another draft genome of Portunus trituberculatus and its Hox gene families provides insights of decapod evolution.</title>
        <authorList>
            <person name="Jeong J.-H."/>
            <person name="Song I."/>
            <person name="Kim S."/>
            <person name="Choi T."/>
            <person name="Kim D."/>
            <person name="Ryu S."/>
            <person name="Kim W."/>
        </authorList>
    </citation>
    <scope>NUCLEOTIDE SEQUENCE [LARGE SCALE GENOMIC DNA]</scope>
    <source>
        <tissue evidence="2">Muscle</tissue>
    </source>
</reference>
<dbReference type="Proteomes" id="UP000324222">
    <property type="component" value="Unassembled WGS sequence"/>
</dbReference>
<proteinExistence type="predicted"/>
<evidence type="ECO:0000256" key="1">
    <source>
        <dbReference type="SAM" id="SignalP"/>
    </source>
</evidence>
<accession>A0A5B7JB37</accession>
<evidence type="ECO:0008006" key="4">
    <source>
        <dbReference type="Google" id="ProtNLM"/>
    </source>
</evidence>
<comment type="caution">
    <text evidence="2">The sequence shown here is derived from an EMBL/GenBank/DDBJ whole genome shotgun (WGS) entry which is preliminary data.</text>
</comment>
<dbReference type="EMBL" id="VSRR010101040">
    <property type="protein sequence ID" value="MPC95111.1"/>
    <property type="molecule type" value="Genomic_DNA"/>
</dbReference>
<sequence>MVIVVVVVVMAVVVAISSKPEACSSVSAGSVKKERWKGGRERRRDGRGGCSVMCGSELRDAVSVSFKART</sequence>
<organism evidence="2 3">
    <name type="scientific">Portunus trituberculatus</name>
    <name type="common">Swimming crab</name>
    <name type="synonym">Neptunus trituberculatus</name>
    <dbReference type="NCBI Taxonomy" id="210409"/>
    <lineage>
        <taxon>Eukaryota</taxon>
        <taxon>Metazoa</taxon>
        <taxon>Ecdysozoa</taxon>
        <taxon>Arthropoda</taxon>
        <taxon>Crustacea</taxon>
        <taxon>Multicrustacea</taxon>
        <taxon>Malacostraca</taxon>
        <taxon>Eumalacostraca</taxon>
        <taxon>Eucarida</taxon>
        <taxon>Decapoda</taxon>
        <taxon>Pleocyemata</taxon>
        <taxon>Brachyura</taxon>
        <taxon>Eubrachyura</taxon>
        <taxon>Portunoidea</taxon>
        <taxon>Portunidae</taxon>
        <taxon>Portuninae</taxon>
        <taxon>Portunus</taxon>
    </lineage>
</organism>
<protein>
    <recommendedName>
        <fullName evidence="4">Secreted protein</fullName>
    </recommendedName>
</protein>
<evidence type="ECO:0000313" key="2">
    <source>
        <dbReference type="EMBL" id="MPC95111.1"/>
    </source>
</evidence>
<name>A0A5B7JB37_PORTR</name>
<evidence type="ECO:0000313" key="3">
    <source>
        <dbReference type="Proteomes" id="UP000324222"/>
    </source>
</evidence>
<keyword evidence="1" id="KW-0732">Signal</keyword>
<dbReference type="AlphaFoldDB" id="A0A5B7JB37"/>
<keyword evidence="3" id="KW-1185">Reference proteome</keyword>
<feature type="signal peptide" evidence="1">
    <location>
        <begin position="1"/>
        <end position="18"/>
    </location>
</feature>
<gene>
    <name evidence="2" type="ORF">E2C01_090307</name>
</gene>
<feature type="chain" id="PRO_5022818637" description="Secreted protein" evidence="1">
    <location>
        <begin position="19"/>
        <end position="70"/>
    </location>
</feature>